<evidence type="ECO:0000313" key="2">
    <source>
        <dbReference type="EMBL" id="CZE48196.1"/>
    </source>
</evidence>
<accession>A0A128EH67</accession>
<protein>
    <submittedName>
        <fullName evidence="2">Uncharacterized conserved protein</fullName>
    </submittedName>
</protein>
<dbReference type="EMBL" id="FIZP01000006">
    <property type="protein sequence ID" value="CZE48196.1"/>
    <property type="molecule type" value="Genomic_DNA"/>
</dbReference>
<proteinExistence type="predicted"/>
<name>A0A128EH67_9BACT</name>
<organism evidence="2 3">
    <name type="scientific">Campylobacter geochelonis</name>
    <dbReference type="NCBI Taxonomy" id="1780362"/>
    <lineage>
        <taxon>Bacteria</taxon>
        <taxon>Pseudomonadati</taxon>
        <taxon>Campylobacterota</taxon>
        <taxon>Epsilonproteobacteria</taxon>
        <taxon>Campylobacterales</taxon>
        <taxon>Campylobacteraceae</taxon>
        <taxon>Campylobacter</taxon>
    </lineage>
</organism>
<dbReference type="RefSeq" id="WP_075540314.1">
    <property type="nucleotide sequence ID" value="NZ_CP053844.1"/>
</dbReference>
<gene>
    <name evidence="2" type="ORF">ERS672216_01288</name>
</gene>
<evidence type="ECO:0000256" key="1">
    <source>
        <dbReference type="SAM" id="Coils"/>
    </source>
</evidence>
<feature type="coiled-coil region" evidence="1">
    <location>
        <begin position="10"/>
        <end position="37"/>
    </location>
</feature>
<dbReference type="OrthoDB" id="5363084at2"/>
<keyword evidence="1" id="KW-0175">Coiled coil</keyword>
<dbReference type="Proteomes" id="UP000069632">
    <property type="component" value="Unassembled WGS sequence"/>
</dbReference>
<sequence length="90" mass="10428">MLKDMLYIGLGGFMEVKERVEKELKALEEKGKLSKDDSKAFLKNLYDKGEEEHNRHYELMTKALKDVIGELGLATKDDIKNLEKKIDEKL</sequence>
<reference evidence="2 3" key="1">
    <citation type="submission" date="2016-02" db="EMBL/GenBank/DDBJ databases">
        <authorList>
            <consortium name="Pathogen Informatics"/>
        </authorList>
    </citation>
    <scope>NUCLEOTIDE SEQUENCE [LARGE SCALE GENOMIC DNA]</scope>
    <source>
        <strain evidence="2 3">RC20</strain>
    </source>
</reference>
<keyword evidence="3" id="KW-1185">Reference proteome</keyword>
<evidence type="ECO:0000313" key="3">
    <source>
        <dbReference type="Proteomes" id="UP000069632"/>
    </source>
</evidence>
<dbReference type="AlphaFoldDB" id="A0A128EH67"/>